<evidence type="ECO:0000256" key="3">
    <source>
        <dbReference type="ARBA" id="ARBA00022525"/>
    </source>
</evidence>
<reference evidence="9" key="3">
    <citation type="submission" date="2022-08" db="EMBL/GenBank/DDBJ databases">
        <authorList>
            <person name="Ohga H."/>
        </authorList>
    </citation>
    <scope>NUCLEOTIDE SEQUENCE</scope>
</reference>
<feature type="region of interest" description="Disordered" evidence="7">
    <location>
        <begin position="104"/>
        <end position="126"/>
    </location>
</feature>
<accession>A0A915Y7C2</accession>
<evidence type="ECO:0000256" key="5">
    <source>
        <dbReference type="ARBA" id="ARBA00022815"/>
    </source>
</evidence>
<evidence type="ECO:0000256" key="1">
    <source>
        <dbReference type="ARBA" id="ARBA00004613"/>
    </source>
</evidence>
<keyword evidence="6" id="KW-0527">Neuropeptide</keyword>
<feature type="region of interest" description="Disordered" evidence="7">
    <location>
        <begin position="31"/>
        <end position="59"/>
    </location>
</feature>
<dbReference type="EMBL" id="OM718006">
    <property type="protein sequence ID" value="WAU40811.1"/>
    <property type="molecule type" value="mRNA"/>
</dbReference>
<keyword evidence="4 8" id="KW-0732">Signal</keyword>
<evidence type="ECO:0000256" key="8">
    <source>
        <dbReference type="SAM" id="SignalP"/>
    </source>
</evidence>
<keyword evidence="5" id="KW-0027">Amidation</keyword>
<organism evidence="9">
    <name type="scientific">Scomber japonicus</name>
    <name type="common">Chub mackerel</name>
    <dbReference type="NCBI Taxonomy" id="13676"/>
    <lineage>
        <taxon>Eukaryota</taxon>
        <taxon>Metazoa</taxon>
        <taxon>Chordata</taxon>
        <taxon>Craniata</taxon>
        <taxon>Vertebrata</taxon>
        <taxon>Euteleostomi</taxon>
        <taxon>Actinopterygii</taxon>
        <taxon>Neopterygii</taxon>
        <taxon>Teleostei</taxon>
        <taxon>Neoteleostei</taxon>
        <taxon>Acanthomorphata</taxon>
        <taxon>Pelagiaria</taxon>
        <taxon>Scombriformes</taxon>
        <taxon>Scombridae</taxon>
        <taxon>Scomber</taxon>
    </lineage>
</organism>
<dbReference type="PANTHER" id="PTHR14403">
    <property type="entry name" value="RFAMIDE PEPTIDE GONADOTROPIN INHIBITORY HORMONE"/>
    <property type="match status" value="1"/>
</dbReference>
<evidence type="ECO:0000313" key="10">
    <source>
        <dbReference type="EMBL" id="WAU40811.1"/>
    </source>
</evidence>
<dbReference type="GO" id="GO:0005102">
    <property type="term" value="F:signaling receptor binding"/>
    <property type="evidence" value="ECO:0007669"/>
    <property type="project" value="TreeGrafter"/>
</dbReference>
<feature type="chain" id="PRO_5036597989" evidence="8">
    <location>
        <begin position="20"/>
        <end position="200"/>
    </location>
</feature>
<comment type="similarity">
    <text evidence="2">Belongs to the FARP (FMRFamide related peptide) family.</text>
</comment>
<sequence length="200" mass="22504">MLTAILLSVLLMLGRLGGAAVSDPQIYGKSIHSDKTLPSSNDGRHTVRKQPHQQTRSELRRSLDPNSFNIQVNPTTSRISLPTIIKLYQPTPKPLHLHANMPMRFGRDSDPADDRSPNSTPNLPQRFGRSWEVIHMCADCPDVQEASRPVLSQRFGRNSLYLSLLRTLANTQSLKPGLLWEEDFDFTSSSEEVEMQEKKG</sequence>
<feature type="signal peptide" evidence="8">
    <location>
        <begin position="1"/>
        <end position="19"/>
    </location>
</feature>
<feature type="compositionally biased region" description="Basic and acidic residues" evidence="7">
    <location>
        <begin position="105"/>
        <end position="116"/>
    </location>
</feature>
<dbReference type="GO" id="GO:0007218">
    <property type="term" value="P:neuropeptide signaling pathway"/>
    <property type="evidence" value="ECO:0007669"/>
    <property type="project" value="UniProtKB-KW"/>
</dbReference>
<dbReference type="GO" id="GO:0032277">
    <property type="term" value="P:negative regulation of gonadotropin secretion"/>
    <property type="evidence" value="ECO:0007669"/>
    <property type="project" value="TreeGrafter"/>
</dbReference>
<proteinExistence type="evidence at transcript level"/>
<name>A0A915Y7C2_SCOJP</name>
<evidence type="ECO:0000256" key="2">
    <source>
        <dbReference type="ARBA" id="ARBA00006356"/>
    </source>
</evidence>
<dbReference type="PANTHER" id="PTHR14403:SF6">
    <property type="entry name" value="PRO-FMRFAMIDE-RELATED NEUROPEPTIDE VF"/>
    <property type="match status" value="1"/>
</dbReference>
<evidence type="ECO:0000313" key="9">
    <source>
        <dbReference type="EMBL" id="BDQ32221.1"/>
    </source>
</evidence>
<reference evidence="9" key="1">
    <citation type="journal article" date="2021" name="Biol. Reprod.">
        <title>Effects of LPXRFamide peptides on chub mackerel gonadotropin secretion.</title>
        <authorList>
            <person name="Ohga H."/>
            <person name="matsuyama M."/>
        </authorList>
    </citation>
    <scope>NUCLEOTIDE SEQUENCE</scope>
</reference>
<gene>
    <name evidence="9" type="primary">lpxrfa</name>
</gene>
<dbReference type="GO" id="GO:0005576">
    <property type="term" value="C:extracellular region"/>
    <property type="evidence" value="ECO:0007669"/>
    <property type="project" value="UniProtKB-SubCell"/>
</dbReference>
<keyword evidence="3" id="KW-0964">Secreted</keyword>
<dbReference type="AlphaFoldDB" id="A0A915Y7C2"/>
<evidence type="ECO:0000256" key="6">
    <source>
        <dbReference type="ARBA" id="ARBA00023320"/>
    </source>
</evidence>
<evidence type="ECO:0000256" key="7">
    <source>
        <dbReference type="SAM" id="MobiDB-lite"/>
    </source>
</evidence>
<dbReference type="EMBL" id="LC723533">
    <property type="protein sequence ID" value="BDQ32221.1"/>
    <property type="molecule type" value="mRNA"/>
</dbReference>
<dbReference type="InterPro" id="IPR026297">
    <property type="entry name" value="FMRFamide-related/fGRP"/>
</dbReference>
<evidence type="ECO:0000256" key="4">
    <source>
        <dbReference type="ARBA" id="ARBA00022729"/>
    </source>
</evidence>
<reference evidence="10" key="2">
    <citation type="submission" date="2022-02" db="EMBL/GenBank/DDBJ databases">
        <authorList>
            <person name="Ohga H."/>
            <person name="matsuyama M."/>
        </authorList>
    </citation>
    <scope>NUCLEOTIDE SEQUENCE</scope>
</reference>
<protein>
    <submittedName>
        <fullName evidence="10">LPXRFa protein</fullName>
    </submittedName>
    <submittedName>
        <fullName evidence="9">LPXRFamide peptide</fullName>
    </submittedName>
</protein>
<comment type="subcellular location">
    <subcellularLocation>
        <location evidence="1">Secreted</location>
    </subcellularLocation>
</comment>